<dbReference type="EC" id="6.3.2.17" evidence="3"/>
<dbReference type="NCBIfam" id="TIGR01499">
    <property type="entry name" value="folC"/>
    <property type="match status" value="1"/>
</dbReference>
<evidence type="ECO:0000256" key="6">
    <source>
        <dbReference type="ARBA" id="ARBA00022723"/>
    </source>
</evidence>
<evidence type="ECO:0000256" key="11">
    <source>
        <dbReference type="ARBA" id="ARBA00030876"/>
    </source>
</evidence>
<accession>A0A194WX68</accession>
<dbReference type="Gene3D" id="3.90.190.20">
    <property type="entry name" value="Mur ligase, C-terminal domain"/>
    <property type="match status" value="1"/>
</dbReference>
<dbReference type="KEGG" id="psco:LY89DRAFT_653057"/>
<dbReference type="InterPro" id="IPR001645">
    <property type="entry name" value="Folylpolyglutamate_synth"/>
</dbReference>
<dbReference type="AlphaFoldDB" id="A0A194WX68"/>
<keyword evidence="6" id="KW-0479">Metal-binding</keyword>
<evidence type="ECO:0000313" key="13">
    <source>
        <dbReference type="EMBL" id="KUJ12581.1"/>
    </source>
</evidence>
<evidence type="ECO:0000256" key="9">
    <source>
        <dbReference type="ARBA" id="ARBA00022842"/>
    </source>
</evidence>
<gene>
    <name evidence="13" type="ORF">LY89DRAFT_653057</name>
</gene>
<dbReference type="SUPFAM" id="SSF53244">
    <property type="entry name" value="MurD-like peptide ligases, peptide-binding domain"/>
    <property type="match status" value="1"/>
</dbReference>
<dbReference type="EMBL" id="KQ947424">
    <property type="protein sequence ID" value="KUJ12581.1"/>
    <property type="molecule type" value="Genomic_DNA"/>
</dbReference>
<dbReference type="GO" id="GO:0006730">
    <property type="term" value="P:one-carbon metabolic process"/>
    <property type="evidence" value="ECO:0007669"/>
    <property type="project" value="UniProtKB-KW"/>
</dbReference>
<dbReference type="PANTHER" id="PTHR11136">
    <property type="entry name" value="FOLYLPOLYGLUTAMATE SYNTHASE-RELATED"/>
    <property type="match status" value="1"/>
</dbReference>
<reference evidence="13 14" key="1">
    <citation type="submission" date="2015-10" db="EMBL/GenBank/DDBJ databases">
        <title>Full genome of DAOMC 229536 Phialocephala scopiformis, a fungal endophyte of spruce producing the potent anti-insectan compound rugulosin.</title>
        <authorList>
            <consortium name="DOE Joint Genome Institute"/>
            <person name="Walker A.K."/>
            <person name="Frasz S.L."/>
            <person name="Seifert K.A."/>
            <person name="Miller J.D."/>
            <person name="Mondo S.J."/>
            <person name="Labutti K."/>
            <person name="Lipzen A."/>
            <person name="Dockter R."/>
            <person name="Kennedy M."/>
            <person name="Grigoriev I.V."/>
            <person name="Spatafora J.W."/>
        </authorList>
    </citation>
    <scope>NUCLEOTIDE SEQUENCE [LARGE SCALE GENOMIC DNA]</scope>
    <source>
        <strain evidence="13 14">CBS 120377</strain>
    </source>
</reference>
<sequence>MPIMDKSYTRAVELLNARIRPQRSNVPATLTTGPKPTLNGEAQLTGVPSISGMKEWLRELGHSPEDINRLNIVHVAGTKGKGSTCAFIESFLRSHGRRTGFPRKTGLYTSPHLIHPEERIRINFHPISRDLFAQYFFEVEEILSKGKGRRPRHLQLYFIFALHAFIREGVDAAIIETHHGGEYDSTNIIEKPVVTCITTLGLDHIQQLGSSLESVAWHKAGIFKPGARAVSAPSAGDAKSMIRARAEEKGVSLEFVKQDPVLPEGTIPLKPDILRTNCSVAISAARAFLEQTTRGEPSPLSDEDIVEGIKQWSWPGRFQIEVEGSNTWYLDGAHNEISLTKAAEWFIETAQPDTAIGANILIFAQITKVREGGPVVECLARALGGYIKHVIFTTYRKNKDLEVRTEEKDFDMAQLHGGYTEVWKKVQPDADIVIEENVEGALEAARRIGEKHGGTMRTFVTGSQHLVGPALQLIKNIP</sequence>
<keyword evidence="14" id="KW-1185">Reference proteome</keyword>
<proteinExistence type="inferred from homology"/>
<dbReference type="InterPro" id="IPR036615">
    <property type="entry name" value="Mur_ligase_C_dom_sf"/>
</dbReference>
<name>A0A194WX68_MOLSC</name>
<evidence type="ECO:0000256" key="1">
    <source>
        <dbReference type="ARBA" id="ARBA00005150"/>
    </source>
</evidence>
<keyword evidence="5" id="KW-0436">Ligase</keyword>
<keyword evidence="9" id="KW-0460">Magnesium</keyword>
<evidence type="ECO:0000256" key="4">
    <source>
        <dbReference type="ARBA" id="ARBA00022563"/>
    </source>
</evidence>
<evidence type="ECO:0000256" key="5">
    <source>
        <dbReference type="ARBA" id="ARBA00022598"/>
    </source>
</evidence>
<dbReference type="GeneID" id="28821956"/>
<dbReference type="GO" id="GO:0005739">
    <property type="term" value="C:mitochondrion"/>
    <property type="evidence" value="ECO:0007669"/>
    <property type="project" value="TreeGrafter"/>
</dbReference>
<evidence type="ECO:0000256" key="7">
    <source>
        <dbReference type="ARBA" id="ARBA00022741"/>
    </source>
</evidence>
<organism evidence="13 14">
    <name type="scientific">Mollisia scopiformis</name>
    <name type="common">Conifer needle endophyte fungus</name>
    <name type="synonym">Phialocephala scopiformis</name>
    <dbReference type="NCBI Taxonomy" id="149040"/>
    <lineage>
        <taxon>Eukaryota</taxon>
        <taxon>Fungi</taxon>
        <taxon>Dikarya</taxon>
        <taxon>Ascomycota</taxon>
        <taxon>Pezizomycotina</taxon>
        <taxon>Leotiomycetes</taxon>
        <taxon>Helotiales</taxon>
        <taxon>Mollisiaceae</taxon>
        <taxon>Mollisia</taxon>
    </lineage>
</organism>
<comment type="pathway">
    <text evidence="1">Cofactor biosynthesis; tetrahydrofolylpolyglutamate biosynthesis.</text>
</comment>
<dbReference type="GO" id="GO:0005829">
    <property type="term" value="C:cytosol"/>
    <property type="evidence" value="ECO:0007669"/>
    <property type="project" value="TreeGrafter"/>
</dbReference>
<dbReference type="GO" id="GO:0046872">
    <property type="term" value="F:metal ion binding"/>
    <property type="evidence" value="ECO:0007669"/>
    <property type="project" value="UniProtKB-KW"/>
</dbReference>
<evidence type="ECO:0000256" key="10">
    <source>
        <dbReference type="ARBA" id="ARBA00030592"/>
    </source>
</evidence>
<evidence type="ECO:0000256" key="2">
    <source>
        <dbReference type="ARBA" id="ARBA00008276"/>
    </source>
</evidence>
<comment type="catalytic activity">
    <reaction evidence="12">
        <text>(6S)-5,6,7,8-tetrahydrofolyl-(gamma-L-Glu)(n) + L-glutamate + ATP = (6S)-5,6,7,8-tetrahydrofolyl-(gamma-L-Glu)(n+1) + ADP + phosphate + H(+)</text>
        <dbReference type="Rhea" id="RHEA:10580"/>
        <dbReference type="Rhea" id="RHEA-COMP:14738"/>
        <dbReference type="Rhea" id="RHEA-COMP:14740"/>
        <dbReference type="ChEBI" id="CHEBI:15378"/>
        <dbReference type="ChEBI" id="CHEBI:29985"/>
        <dbReference type="ChEBI" id="CHEBI:30616"/>
        <dbReference type="ChEBI" id="CHEBI:43474"/>
        <dbReference type="ChEBI" id="CHEBI:141005"/>
        <dbReference type="ChEBI" id="CHEBI:456216"/>
        <dbReference type="EC" id="6.3.2.17"/>
    </reaction>
</comment>
<keyword evidence="8" id="KW-0067">ATP-binding</keyword>
<dbReference type="Proteomes" id="UP000070700">
    <property type="component" value="Unassembled WGS sequence"/>
</dbReference>
<comment type="similarity">
    <text evidence="2">Belongs to the folylpolyglutamate synthase family.</text>
</comment>
<evidence type="ECO:0000313" key="14">
    <source>
        <dbReference type="Proteomes" id="UP000070700"/>
    </source>
</evidence>
<dbReference type="SUPFAM" id="SSF53623">
    <property type="entry name" value="MurD-like peptide ligases, catalytic domain"/>
    <property type="match status" value="1"/>
</dbReference>
<evidence type="ECO:0000256" key="3">
    <source>
        <dbReference type="ARBA" id="ARBA00013025"/>
    </source>
</evidence>
<dbReference type="PANTHER" id="PTHR11136:SF5">
    <property type="entry name" value="FOLYLPOLYGLUTAMATE SYNTHASE, MITOCHONDRIAL"/>
    <property type="match status" value="1"/>
</dbReference>
<dbReference type="GO" id="GO:0004326">
    <property type="term" value="F:tetrahydrofolylpolyglutamate synthase activity"/>
    <property type="evidence" value="ECO:0007669"/>
    <property type="project" value="UniProtKB-EC"/>
</dbReference>
<dbReference type="RefSeq" id="XP_018066936.1">
    <property type="nucleotide sequence ID" value="XM_018212230.1"/>
</dbReference>
<dbReference type="GO" id="GO:0005524">
    <property type="term" value="F:ATP binding"/>
    <property type="evidence" value="ECO:0007669"/>
    <property type="project" value="UniProtKB-KW"/>
</dbReference>
<evidence type="ECO:0000256" key="8">
    <source>
        <dbReference type="ARBA" id="ARBA00022840"/>
    </source>
</evidence>
<evidence type="ECO:0000256" key="12">
    <source>
        <dbReference type="ARBA" id="ARBA00047493"/>
    </source>
</evidence>
<dbReference type="Gene3D" id="3.40.1190.10">
    <property type="entry name" value="Mur-like, catalytic domain"/>
    <property type="match status" value="1"/>
</dbReference>
<dbReference type="OrthoDB" id="5212574at2759"/>
<dbReference type="STRING" id="149040.A0A194WX68"/>
<dbReference type="InParanoid" id="A0A194WX68"/>
<keyword evidence="4" id="KW-0554">One-carbon metabolism</keyword>
<protein>
    <recommendedName>
        <fullName evidence="3">tetrahydrofolate synthase</fullName>
        <ecNumber evidence="3">6.3.2.17</ecNumber>
    </recommendedName>
    <alternativeName>
        <fullName evidence="11">Folylpoly-gamma-glutamate synthetase</fullName>
    </alternativeName>
    <alternativeName>
        <fullName evidence="10">Tetrahydrofolylpolyglutamate synthase</fullName>
    </alternativeName>
</protein>
<dbReference type="InterPro" id="IPR036565">
    <property type="entry name" value="Mur-like_cat_sf"/>
</dbReference>
<keyword evidence="7" id="KW-0547">Nucleotide-binding</keyword>
<dbReference type="UniPathway" id="UPA00850"/>